<gene>
    <name evidence="1" type="ORF">Zmor_021419</name>
</gene>
<reference evidence="1" key="1">
    <citation type="journal article" date="2023" name="G3 (Bethesda)">
        <title>Whole genome assemblies of Zophobas morio and Tenebrio molitor.</title>
        <authorList>
            <person name="Kaur S."/>
            <person name="Stinson S.A."/>
            <person name="diCenzo G.C."/>
        </authorList>
    </citation>
    <scope>NUCLEOTIDE SEQUENCE</scope>
    <source>
        <strain evidence="1">QUZm001</strain>
    </source>
</reference>
<evidence type="ECO:0000313" key="2">
    <source>
        <dbReference type="Proteomes" id="UP001168821"/>
    </source>
</evidence>
<name>A0AA38I8K2_9CUCU</name>
<dbReference type="EMBL" id="JALNTZ010000006">
    <property type="protein sequence ID" value="KAJ3649692.1"/>
    <property type="molecule type" value="Genomic_DNA"/>
</dbReference>
<accession>A0AA38I8K2</accession>
<keyword evidence="2" id="KW-1185">Reference proteome</keyword>
<dbReference type="AlphaFoldDB" id="A0AA38I8K2"/>
<organism evidence="1 2">
    <name type="scientific">Zophobas morio</name>
    <dbReference type="NCBI Taxonomy" id="2755281"/>
    <lineage>
        <taxon>Eukaryota</taxon>
        <taxon>Metazoa</taxon>
        <taxon>Ecdysozoa</taxon>
        <taxon>Arthropoda</taxon>
        <taxon>Hexapoda</taxon>
        <taxon>Insecta</taxon>
        <taxon>Pterygota</taxon>
        <taxon>Neoptera</taxon>
        <taxon>Endopterygota</taxon>
        <taxon>Coleoptera</taxon>
        <taxon>Polyphaga</taxon>
        <taxon>Cucujiformia</taxon>
        <taxon>Tenebrionidae</taxon>
        <taxon>Zophobas</taxon>
    </lineage>
</organism>
<protein>
    <submittedName>
        <fullName evidence="1">Uncharacterized protein</fullName>
    </submittedName>
</protein>
<dbReference type="Proteomes" id="UP001168821">
    <property type="component" value="Unassembled WGS sequence"/>
</dbReference>
<comment type="caution">
    <text evidence="1">The sequence shown here is derived from an EMBL/GenBank/DDBJ whole genome shotgun (WGS) entry which is preliminary data.</text>
</comment>
<proteinExistence type="predicted"/>
<sequence length="89" mass="10473">MEESAKRTTLDLLPTKSKQQYEITYSPYLVWRGRKNLADRSSESVLLTYFEKKSKIWKSLTLWSNYSIIKAMTSIPNNQDISEFYQVLA</sequence>
<evidence type="ECO:0000313" key="1">
    <source>
        <dbReference type="EMBL" id="KAJ3649692.1"/>
    </source>
</evidence>